<dbReference type="EMBL" id="JAAQOM010000026">
    <property type="protein sequence ID" value="NIA57722.1"/>
    <property type="molecule type" value="Genomic_DNA"/>
</dbReference>
<proteinExistence type="predicted"/>
<comment type="caution">
    <text evidence="3">The sequence shown here is derived from an EMBL/GenBank/DDBJ whole genome shotgun (WGS) entry which is preliminary data.</text>
</comment>
<accession>A0ABX0PLQ0</accession>
<dbReference type="Gene3D" id="3.55.50.30">
    <property type="match status" value="1"/>
</dbReference>
<evidence type="ECO:0000259" key="1">
    <source>
        <dbReference type="Pfam" id="PF04773"/>
    </source>
</evidence>
<keyword evidence="4" id="KW-1185">Reference proteome</keyword>
<dbReference type="RefSeq" id="WP_166864854.1">
    <property type="nucleotide sequence ID" value="NZ_JAAQOM010000026.1"/>
</dbReference>
<sequence>MSAIDNQALEWLRIQSERELDADERADFNAWLEADARHKGAYVRALVIDNAISKAVSDQRLHPGEDRYGLRSDGYENAKASRRTWLKYGALAAGGAILGVGMSLLSRDSVTTLATSRGEFRRVALADTSIANMNSDSRLEVRFTTARRQIDLVKGEAWFEVAKDKRKPFVVAAAGVEVRAVGTAFGVRRFLNGAEVLVTEGTVDVWTGQARARLVAGERSFLPYNAAQITVARQPQEIQRKLAWRDGNLVFTRQNLGEAVADFNRYSARQIVIADPALERERIFGQYRIDAPEQFAKDIGAYLNVPVEVSAERIVIGAKHL</sequence>
<reference evidence="3 4" key="1">
    <citation type="submission" date="2020-03" db="EMBL/GenBank/DDBJ databases">
        <title>Genome sequence of strain Massilia sp. TW-1.</title>
        <authorList>
            <person name="Chaudhary D.K."/>
        </authorList>
    </citation>
    <scope>NUCLEOTIDE SEQUENCE [LARGE SCALE GENOMIC DNA]</scope>
    <source>
        <strain evidence="3 4">TW-1</strain>
    </source>
</reference>
<dbReference type="PANTHER" id="PTHR30273:SF2">
    <property type="entry name" value="PROTEIN FECR"/>
    <property type="match status" value="1"/>
</dbReference>
<dbReference type="PANTHER" id="PTHR30273">
    <property type="entry name" value="PERIPLASMIC SIGNAL SENSOR AND SIGMA FACTOR ACTIVATOR FECR-RELATED"/>
    <property type="match status" value="1"/>
</dbReference>
<dbReference type="Gene3D" id="2.60.120.1440">
    <property type="match status" value="1"/>
</dbReference>
<feature type="domain" description="FecR protein" evidence="1">
    <location>
        <begin position="112"/>
        <end position="203"/>
    </location>
</feature>
<feature type="domain" description="FecR N-terminal" evidence="2">
    <location>
        <begin position="7"/>
        <end position="45"/>
    </location>
</feature>
<dbReference type="Pfam" id="PF04773">
    <property type="entry name" value="FecR"/>
    <property type="match status" value="1"/>
</dbReference>
<gene>
    <name evidence="3" type="ORF">HAV22_29260</name>
</gene>
<evidence type="ECO:0000313" key="3">
    <source>
        <dbReference type="EMBL" id="NIA57722.1"/>
    </source>
</evidence>
<evidence type="ECO:0000313" key="4">
    <source>
        <dbReference type="Proteomes" id="UP000716322"/>
    </source>
</evidence>
<dbReference type="Proteomes" id="UP000716322">
    <property type="component" value="Unassembled WGS sequence"/>
</dbReference>
<dbReference type="InterPro" id="IPR006860">
    <property type="entry name" value="FecR"/>
</dbReference>
<dbReference type="Pfam" id="PF16220">
    <property type="entry name" value="DUF4880"/>
    <property type="match status" value="1"/>
</dbReference>
<name>A0ABX0PLQ0_9BURK</name>
<evidence type="ECO:0000259" key="2">
    <source>
        <dbReference type="Pfam" id="PF16220"/>
    </source>
</evidence>
<dbReference type="PIRSF" id="PIRSF018266">
    <property type="entry name" value="FecR"/>
    <property type="match status" value="1"/>
</dbReference>
<dbReference type="InterPro" id="IPR012373">
    <property type="entry name" value="Ferrdict_sens_TM"/>
</dbReference>
<protein>
    <submittedName>
        <fullName evidence="3">DUF4880 domain-containing protein</fullName>
    </submittedName>
</protein>
<dbReference type="InterPro" id="IPR032623">
    <property type="entry name" value="FecR_N"/>
</dbReference>
<organism evidence="3 4">
    <name type="scientific">Telluria antibiotica</name>
    <dbReference type="NCBI Taxonomy" id="2717319"/>
    <lineage>
        <taxon>Bacteria</taxon>
        <taxon>Pseudomonadati</taxon>
        <taxon>Pseudomonadota</taxon>
        <taxon>Betaproteobacteria</taxon>
        <taxon>Burkholderiales</taxon>
        <taxon>Oxalobacteraceae</taxon>
        <taxon>Telluria group</taxon>
        <taxon>Telluria</taxon>
    </lineage>
</organism>